<proteinExistence type="predicted"/>
<reference evidence="1" key="1">
    <citation type="submission" date="2020-09" db="EMBL/GenBank/DDBJ databases">
        <authorList>
            <person name="Kim M.K."/>
        </authorList>
    </citation>
    <scope>NUCLEOTIDE SEQUENCE</scope>
    <source>
        <strain evidence="1">BT702</strain>
    </source>
</reference>
<dbReference type="RefSeq" id="WP_190890084.1">
    <property type="nucleotide sequence ID" value="NZ_JACWZY010000026.1"/>
</dbReference>
<evidence type="ECO:0000313" key="1">
    <source>
        <dbReference type="EMBL" id="MBD2703933.1"/>
    </source>
</evidence>
<gene>
    <name evidence="1" type="ORF">IC229_25030</name>
</gene>
<dbReference type="Proteomes" id="UP000598820">
    <property type="component" value="Unassembled WGS sequence"/>
</dbReference>
<evidence type="ECO:0000313" key="2">
    <source>
        <dbReference type="Proteomes" id="UP000598820"/>
    </source>
</evidence>
<name>A0A927ASJ0_9BACT</name>
<comment type="caution">
    <text evidence="1">The sequence shown here is derived from an EMBL/GenBank/DDBJ whole genome shotgun (WGS) entry which is preliminary data.</text>
</comment>
<keyword evidence="2" id="KW-1185">Reference proteome</keyword>
<protein>
    <submittedName>
        <fullName evidence="1">Uncharacterized protein</fullName>
    </submittedName>
</protein>
<sequence>MKNGAAIYGGFAGTETNLSQRSPINATTPSSVTLSGDIGTVGNNTDNSYHVISNPTGLTTTAILDGFVITQGNANGGGRQFLRGRYVQQWGRQ</sequence>
<dbReference type="EMBL" id="JACWZY010000026">
    <property type="protein sequence ID" value="MBD2703933.1"/>
    <property type="molecule type" value="Genomic_DNA"/>
</dbReference>
<accession>A0A927ASJ0</accession>
<organism evidence="1 2">
    <name type="scientific">Spirosoma profusum</name>
    <dbReference type="NCBI Taxonomy" id="2771354"/>
    <lineage>
        <taxon>Bacteria</taxon>
        <taxon>Pseudomonadati</taxon>
        <taxon>Bacteroidota</taxon>
        <taxon>Cytophagia</taxon>
        <taxon>Cytophagales</taxon>
        <taxon>Cytophagaceae</taxon>
        <taxon>Spirosoma</taxon>
    </lineage>
</organism>
<dbReference type="AlphaFoldDB" id="A0A927ASJ0"/>